<feature type="compositionally biased region" description="Polar residues" evidence="1">
    <location>
        <begin position="1071"/>
        <end position="1091"/>
    </location>
</feature>
<feature type="compositionally biased region" description="Polar residues" evidence="1">
    <location>
        <begin position="1"/>
        <end position="17"/>
    </location>
</feature>
<comment type="caution">
    <text evidence="2">The sequence shown here is derived from an EMBL/GenBank/DDBJ whole genome shotgun (WGS) entry which is preliminary data.</text>
</comment>
<reference evidence="2 3" key="1">
    <citation type="journal article" date="2019" name="Nat. Ecol. Evol.">
        <title>Megaphylogeny resolves global patterns of mushroom evolution.</title>
        <authorList>
            <person name="Varga T."/>
            <person name="Krizsan K."/>
            <person name="Foldi C."/>
            <person name="Dima B."/>
            <person name="Sanchez-Garcia M."/>
            <person name="Sanchez-Ramirez S."/>
            <person name="Szollosi G.J."/>
            <person name="Szarkandi J.G."/>
            <person name="Papp V."/>
            <person name="Albert L."/>
            <person name="Andreopoulos W."/>
            <person name="Angelini C."/>
            <person name="Antonin V."/>
            <person name="Barry K.W."/>
            <person name="Bougher N.L."/>
            <person name="Buchanan P."/>
            <person name="Buyck B."/>
            <person name="Bense V."/>
            <person name="Catcheside P."/>
            <person name="Chovatia M."/>
            <person name="Cooper J."/>
            <person name="Damon W."/>
            <person name="Desjardin D."/>
            <person name="Finy P."/>
            <person name="Geml J."/>
            <person name="Haridas S."/>
            <person name="Hughes K."/>
            <person name="Justo A."/>
            <person name="Karasinski D."/>
            <person name="Kautmanova I."/>
            <person name="Kiss B."/>
            <person name="Kocsube S."/>
            <person name="Kotiranta H."/>
            <person name="LaButti K.M."/>
            <person name="Lechner B.E."/>
            <person name="Liimatainen K."/>
            <person name="Lipzen A."/>
            <person name="Lukacs Z."/>
            <person name="Mihaltcheva S."/>
            <person name="Morgado L.N."/>
            <person name="Niskanen T."/>
            <person name="Noordeloos M.E."/>
            <person name="Ohm R.A."/>
            <person name="Ortiz-Santana B."/>
            <person name="Ovrebo C."/>
            <person name="Racz N."/>
            <person name="Riley R."/>
            <person name="Savchenko A."/>
            <person name="Shiryaev A."/>
            <person name="Soop K."/>
            <person name="Spirin V."/>
            <person name="Szebenyi C."/>
            <person name="Tomsovsky M."/>
            <person name="Tulloss R.E."/>
            <person name="Uehling J."/>
            <person name="Grigoriev I.V."/>
            <person name="Vagvolgyi C."/>
            <person name="Papp T."/>
            <person name="Martin F.M."/>
            <person name="Miettinen O."/>
            <person name="Hibbett D.S."/>
            <person name="Nagy L.G."/>
        </authorList>
    </citation>
    <scope>NUCLEOTIDE SEQUENCE [LARGE SCALE GENOMIC DNA]</scope>
    <source>
        <strain evidence="2 3">FP101781</strain>
    </source>
</reference>
<evidence type="ECO:0000256" key="1">
    <source>
        <dbReference type="SAM" id="MobiDB-lite"/>
    </source>
</evidence>
<dbReference type="AlphaFoldDB" id="A0A4Y7SCJ9"/>
<feature type="region of interest" description="Disordered" evidence="1">
    <location>
        <begin position="1071"/>
        <end position="1106"/>
    </location>
</feature>
<feature type="region of interest" description="Disordered" evidence="1">
    <location>
        <begin position="751"/>
        <end position="770"/>
    </location>
</feature>
<feature type="region of interest" description="Disordered" evidence="1">
    <location>
        <begin position="1"/>
        <end position="22"/>
    </location>
</feature>
<feature type="compositionally biased region" description="Basic and acidic residues" evidence="1">
    <location>
        <begin position="669"/>
        <end position="678"/>
    </location>
</feature>
<sequence>MLSSGAKSNRLQDQVTGTRPPEQAQYVTAGLLQEETIPFPLRISRRQKPIPLRFGDSDDLPEPLPTVLEGRVETPEDLPAETPATLSEPGRAQPRTLVAHSSEENAYRVWKTYRIPEGTSLNHDPDGAMDLADLTNNKLKRVTVKVRQGPPYGPFQTKSAFELAEWYWGSTQKSFTDFEKLIRIFKDPNFSIPDALDIDWKGAFKALGANREDLTAEDGSWIQDDGWKTTPIFIDDPFPQAAEAIRAAFNAKDTRQFHYQPYRAGWKVGPDDDSPEVELYGELYSSRAFREANEEVQRLPSTTSNEGFECVVVALMFWSDGTQLTSFGGSTLWPCYMFFGNESKYRRCEPSELLGHQIAYFIKLSDTFKDFLKDRNGGKVPADSLLSHCVRELFQRQWGVLLDDDLLDAMKNGKGLDIDRWCFVTTVDVHATVAPSRRAIYRTSGHQLMLNVVINCDRRKISGRRSTKRVDLSRRSTAVNTDQIEALLKPTSLVPTVNTLSSRLRHLKFELLPSLVVDLLHEYEIGVWKTLFIHLIHLLDAFTGTARDAPTLTAELDTRYRATPAFGRDTIRKFHANVSEMKRKAARDYEDLLQCAIPVFEGLLPEPHNTRLMRLLYICAQWHALAKLRLHHDLTLDILDYTTVRLGAHMRLFSQDTCDKTATRELAKEAEARARHEGNGNSNGKGTAMRKPRKLGVFTIKFHVLGDYSTVIRRYGTTDSYSTETEYEVQLSQIERRQARLASIRTKMGVNMADRPAGPNSQPMSDDFGDSEPDSRYAIGVTQNFPIDLIDFAPNPHVAHVDPYLQDTISKMKQHLLPRILCRLGYNSPDTVGKCQWENIVLRENRLYSHKIMRINYTTYDARREQDVIHVNTPQCHVMLLLNPKKLNKSKHPYVYARVIGIFHANVSYAGPLPDGRIFYTSHRIDFCWAHWYEFNRANDEFALERASPYPLNSPEALNFFDPADVLRAVHLIPQFSLQRMDTKLPPKTRWGNKQLPLWNTYFINRFADRDLFMRYQYRMSIGHKYMHDNKHFPALAPTPSIPPNFDYCILASPSIEVNRSAPGTSILPPTTGQVIGPSSNPSHDLLGSTQPRPGGPSSIAGGPPQAVVDPYYSHDPALHDRPADFGGEWGNEEGDDDIGVGDIGAGDLGAGGMNSCDDDLDDEEFAAYVDMYGVD</sequence>
<feature type="compositionally biased region" description="Low complexity" evidence="1">
    <location>
        <begin position="1092"/>
        <end position="1105"/>
    </location>
</feature>
<dbReference type="OrthoDB" id="2687259at2759"/>
<proteinExistence type="predicted"/>
<protein>
    <submittedName>
        <fullName evidence="2">Uncharacterized protein</fullName>
    </submittedName>
</protein>
<organism evidence="2 3">
    <name type="scientific">Coprinellus micaceus</name>
    <name type="common">Glistening ink-cap mushroom</name>
    <name type="synonym">Coprinus micaceus</name>
    <dbReference type="NCBI Taxonomy" id="71717"/>
    <lineage>
        <taxon>Eukaryota</taxon>
        <taxon>Fungi</taxon>
        <taxon>Dikarya</taxon>
        <taxon>Basidiomycota</taxon>
        <taxon>Agaricomycotina</taxon>
        <taxon>Agaricomycetes</taxon>
        <taxon>Agaricomycetidae</taxon>
        <taxon>Agaricales</taxon>
        <taxon>Agaricineae</taxon>
        <taxon>Psathyrellaceae</taxon>
        <taxon>Coprinellus</taxon>
    </lineage>
</organism>
<feature type="region of interest" description="Disordered" evidence="1">
    <location>
        <begin position="669"/>
        <end position="689"/>
    </location>
</feature>
<feature type="region of interest" description="Disordered" evidence="1">
    <location>
        <begin position="71"/>
        <end position="98"/>
    </location>
</feature>
<evidence type="ECO:0000313" key="2">
    <source>
        <dbReference type="EMBL" id="TEB19174.1"/>
    </source>
</evidence>
<gene>
    <name evidence="2" type="ORF">FA13DRAFT_1802539</name>
</gene>
<keyword evidence="3" id="KW-1185">Reference proteome</keyword>
<dbReference type="STRING" id="71717.A0A4Y7SCJ9"/>
<name>A0A4Y7SCJ9_COPMI</name>
<evidence type="ECO:0000313" key="3">
    <source>
        <dbReference type="Proteomes" id="UP000298030"/>
    </source>
</evidence>
<dbReference type="EMBL" id="QPFP01000204">
    <property type="protein sequence ID" value="TEB19174.1"/>
    <property type="molecule type" value="Genomic_DNA"/>
</dbReference>
<accession>A0A4Y7SCJ9</accession>
<dbReference type="Proteomes" id="UP000298030">
    <property type="component" value="Unassembled WGS sequence"/>
</dbReference>